<comment type="caution">
    <text evidence="1">The sequence shown here is derived from an EMBL/GenBank/DDBJ whole genome shotgun (WGS) entry which is preliminary data.</text>
</comment>
<organism evidence="1 2">
    <name type="scientific">Alicyclobacillus fastidiosus</name>
    <dbReference type="NCBI Taxonomy" id="392011"/>
    <lineage>
        <taxon>Bacteria</taxon>
        <taxon>Bacillati</taxon>
        <taxon>Bacillota</taxon>
        <taxon>Bacilli</taxon>
        <taxon>Bacillales</taxon>
        <taxon>Alicyclobacillaceae</taxon>
        <taxon>Alicyclobacillus</taxon>
    </lineage>
</organism>
<evidence type="ECO:0000313" key="2">
    <source>
        <dbReference type="Proteomes" id="UP001579974"/>
    </source>
</evidence>
<reference evidence="1 2" key="1">
    <citation type="journal article" date="2024" name="Int. J. Mol. Sci.">
        <title>Exploration of Alicyclobacillus spp. Genome in Search of Antibiotic Resistance.</title>
        <authorList>
            <person name="Bucka-Kolendo J."/>
            <person name="Kiousi D.E."/>
            <person name="Dekowska A."/>
            <person name="Mikolajczuk-Szczyrba A."/>
            <person name="Karadedos D.M."/>
            <person name="Michael P."/>
            <person name="Galanis A."/>
            <person name="Sokolowska B."/>
        </authorList>
    </citation>
    <scope>NUCLEOTIDE SEQUENCE [LARGE SCALE GENOMIC DNA]</scope>
    <source>
        <strain evidence="1 2">KKP 3000</strain>
    </source>
</reference>
<sequence length="46" mass="4870">MDKRTSQIAGAVEKRVSERPVVSAPLAYSTQSVVGQLARVLQSGPT</sequence>
<proteinExistence type="predicted"/>
<dbReference type="Proteomes" id="UP001579974">
    <property type="component" value="Unassembled WGS sequence"/>
</dbReference>
<dbReference type="RefSeq" id="WP_275472941.1">
    <property type="nucleotide sequence ID" value="NZ_CP162940.1"/>
</dbReference>
<name>A0ABV5AGQ8_9BACL</name>
<evidence type="ECO:0000313" key="1">
    <source>
        <dbReference type="EMBL" id="MFB5191412.1"/>
    </source>
</evidence>
<protein>
    <submittedName>
        <fullName evidence="1">Uncharacterized protein</fullName>
    </submittedName>
</protein>
<dbReference type="EMBL" id="JBDXSU010000011">
    <property type="protein sequence ID" value="MFB5191412.1"/>
    <property type="molecule type" value="Genomic_DNA"/>
</dbReference>
<accession>A0ABV5AGQ8</accession>
<gene>
    <name evidence="1" type="ORF">KKP3000_000185</name>
</gene>
<keyword evidence="2" id="KW-1185">Reference proteome</keyword>